<sequence length="174" mass="19166">MSWSLLPVELRATIASKTHCDLDAARLHLADRLKSPANGCLFSQQRGGNDRLFLDCLGRLLAQVQSERDSCGTTLALWIMPNEPLTVALYSRAYHIARCDPASPGQLCITHEASGLAWNAPSAAGIMHLFEGVCRRTVLRISTNRAGILSFIYHDNDARRWSLYSPHNGYAGNS</sequence>
<organism evidence="1 2">
    <name type="scientific">Apatococcus lobatus</name>
    <dbReference type="NCBI Taxonomy" id="904363"/>
    <lineage>
        <taxon>Eukaryota</taxon>
        <taxon>Viridiplantae</taxon>
        <taxon>Chlorophyta</taxon>
        <taxon>core chlorophytes</taxon>
        <taxon>Trebouxiophyceae</taxon>
        <taxon>Chlorellales</taxon>
        <taxon>Chlorellaceae</taxon>
        <taxon>Apatococcus</taxon>
    </lineage>
</organism>
<accession>A0AAW1R0F4</accession>
<comment type="caution">
    <text evidence="1">The sequence shown here is derived from an EMBL/GenBank/DDBJ whole genome shotgun (WGS) entry which is preliminary data.</text>
</comment>
<dbReference type="Proteomes" id="UP001438707">
    <property type="component" value="Unassembled WGS sequence"/>
</dbReference>
<evidence type="ECO:0000313" key="1">
    <source>
        <dbReference type="EMBL" id="KAK9827176.1"/>
    </source>
</evidence>
<gene>
    <name evidence="1" type="ORF">WJX74_009255</name>
</gene>
<dbReference type="AlphaFoldDB" id="A0AAW1R0F4"/>
<protein>
    <submittedName>
        <fullName evidence="1">Uncharacterized protein</fullName>
    </submittedName>
</protein>
<dbReference type="EMBL" id="JALJOS010000019">
    <property type="protein sequence ID" value="KAK9827176.1"/>
    <property type="molecule type" value="Genomic_DNA"/>
</dbReference>
<reference evidence="1 2" key="1">
    <citation type="journal article" date="2024" name="Nat. Commun.">
        <title>Phylogenomics reveals the evolutionary origins of lichenization in chlorophyte algae.</title>
        <authorList>
            <person name="Puginier C."/>
            <person name="Libourel C."/>
            <person name="Otte J."/>
            <person name="Skaloud P."/>
            <person name="Haon M."/>
            <person name="Grisel S."/>
            <person name="Petersen M."/>
            <person name="Berrin J.G."/>
            <person name="Delaux P.M."/>
            <person name="Dal Grande F."/>
            <person name="Keller J."/>
        </authorList>
    </citation>
    <scope>NUCLEOTIDE SEQUENCE [LARGE SCALE GENOMIC DNA]</scope>
    <source>
        <strain evidence="1 2">SAG 2145</strain>
    </source>
</reference>
<name>A0AAW1R0F4_9CHLO</name>
<proteinExistence type="predicted"/>
<keyword evidence="2" id="KW-1185">Reference proteome</keyword>
<evidence type="ECO:0000313" key="2">
    <source>
        <dbReference type="Proteomes" id="UP001438707"/>
    </source>
</evidence>